<dbReference type="AlphaFoldDB" id="A0A975G6Z3"/>
<feature type="chain" id="PRO_5037352922" description="Tetratricopeptide repeat protein" evidence="2">
    <location>
        <begin position="21"/>
        <end position="197"/>
    </location>
</feature>
<evidence type="ECO:0008006" key="5">
    <source>
        <dbReference type="Google" id="ProtNLM"/>
    </source>
</evidence>
<evidence type="ECO:0000313" key="4">
    <source>
        <dbReference type="Proteomes" id="UP000676169"/>
    </source>
</evidence>
<sequence>MKTRSVILPVACLAFQFATAAEPAAPAAPAKLSPYAEGMAAIEAGDPKLAEASFTKALQQDPNNANARYQLNEVRRNAAAIAAKGREAKFGGVMIEKIQLDKATLQESLEYLASLVKKESKDQVSANIVLDDPKSTLATKEVTLQLNKVPAKAALQYILSQVDAKARFDEHAIVVSPRGGGTPVNGTPAGKVGSGGG</sequence>
<feature type="signal peptide" evidence="2">
    <location>
        <begin position="1"/>
        <end position="20"/>
    </location>
</feature>
<dbReference type="KEGG" id="lamb:KBB96_16635"/>
<gene>
    <name evidence="3" type="ORF">KBB96_16635</name>
</gene>
<feature type="region of interest" description="Disordered" evidence="1">
    <location>
        <begin position="178"/>
        <end position="197"/>
    </location>
</feature>
<proteinExistence type="predicted"/>
<accession>A0A975G6Z3</accession>
<protein>
    <recommendedName>
        <fullName evidence="5">Tetratricopeptide repeat protein</fullName>
    </recommendedName>
</protein>
<dbReference type="SUPFAM" id="SSF48452">
    <property type="entry name" value="TPR-like"/>
    <property type="match status" value="1"/>
</dbReference>
<dbReference type="Gene3D" id="1.25.40.10">
    <property type="entry name" value="Tetratricopeptide repeat domain"/>
    <property type="match status" value="1"/>
</dbReference>
<evidence type="ECO:0000313" key="3">
    <source>
        <dbReference type="EMBL" id="QUE50479.1"/>
    </source>
</evidence>
<name>A0A975G6Z3_9BACT</name>
<dbReference type="InterPro" id="IPR011990">
    <property type="entry name" value="TPR-like_helical_dom_sf"/>
</dbReference>
<dbReference type="EMBL" id="CP073100">
    <property type="protein sequence ID" value="QUE50479.1"/>
    <property type="molecule type" value="Genomic_DNA"/>
</dbReference>
<dbReference type="RefSeq" id="WP_211630619.1">
    <property type="nucleotide sequence ID" value="NZ_CP073100.1"/>
</dbReference>
<reference evidence="3" key="1">
    <citation type="submission" date="2021-04" db="EMBL/GenBank/DDBJ databases">
        <title>Luteolibacter sp. 32A isolated from the skin of an Anderson's salamander (Ambystoma andersonii).</title>
        <authorList>
            <person name="Spergser J."/>
            <person name="Busse H.-J."/>
        </authorList>
    </citation>
    <scope>NUCLEOTIDE SEQUENCE</scope>
    <source>
        <strain evidence="3">32A</strain>
    </source>
</reference>
<evidence type="ECO:0000256" key="2">
    <source>
        <dbReference type="SAM" id="SignalP"/>
    </source>
</evidence>
<keyword evidence="4" id="KW-1185">Reference proteome</keyword>
<keyword evidence="2" id="KW-0732">Signal</keyword>
<evidence type="ECO:0000256" key="1">
    <source>
        <dbReference type="SAM" id="MobiDB-lite"/>
    </source>
</evidence>
<dbReference type="Proteomes" id="UP000676169">
    <property type="component" value="Chromosome"/>
</dbReference>
<organism evidence="3 4">
    <name type="scientific">Luteolibacter ambystomatis</name>
    <dbReference type="NCBI Taxonomy" id="2824561"/>
    <lineage>
        <taxon>Bacteria</taxon>
        <taxon>Pseudomonadati</taxon>
        <taxon>Verrucomicrobiota</taxon>
        <taxon>Verrucomicrobiia</taxon>
        <taxon>Verrucomicrobiales</taxon>
        <taxon>Verrucomicrobiaceae</taxon>
        <taxon>Luteolibacter</taxon>
    </lineage>
</organism>